<keyword evidence="1" id="KW-0812">Transmembrane</keyword>
<accession>A0A1H6Y2G1</accession>
<reference evidence="2 3" key="1">
    <citation type="submission" date="2016-10" db="EMBL/GenBank/DDBJ databases">
        <authorList>
            <person name="de Groot N.N."/>
        </authorList>
    </citation>
    <scope>NUCLEOTIDE SEQUENCE [LARGE SCALE GENOMIC DNA]</scope>
    <source>
        <strain evidence="2 3">DSM 22187</strain>
    </source>
</reference>
<evidence type="ECO:0000313" key="2">
    <source>
        <dbReference type="EMBL" id="SEJ30975.1"/>
    </source>
</evidence>
<keyword evidence="1" id="KW-1133">Transmembrane helix</keyword>
<name>A0A1H6Y2G1_9EURY</name>
<dbReference type="EMBL" id="FNYR01000044">
    <property type="protein sequence ID" value="SEJ30975.1"/>
    <property type="molecule type" value="Genomic_DNA"/>
</dbReference>
<dbReference type="STRING" id="1073996.SAMN05444271_1449"/>
<proteinExistence type="predicted"/>
<evidence type="ECO:0000313" key="3">
    <source>
        <dbReference type="Proteomes" id="UP000198888"/>
    </source>
</evidence>
<sequence length="82" mass="9845">MAMLFQYDLIFLIGAMVVVTILFILFVSGFRQLLKIIKDEHVRTEFSTAFERAWRWVPFTQTTVKEYTEIECTFDEIEEELR</sequence>
<dbReference type="AlphaFoldDB" id="A0A1H6Y2G1"/>
<keyword evidence="3" id="KW-1185">Reference proteome</keyword>
<evidence type="ECO:0000256" key="1">
    <source>
        <dbReference type="SAM" id="Phobius"/>
    </source>
</evidence>
<dbReference type="Proteomes" id="UP000198888">
    <property type="component" value="Unassembled WGS sequence"/>
</dbReference>
<protein>
    <submittedName>
        <fullName evidence="2">Uncharacterized protein</fullName>
    </submittedName>
</protein>
<gene>
    <name evidence="2" type="ORF">SAMN05444271_1449</name>
</gene>
<organism evidence="2 3">
    <name type="scientific">Halohasta litchfieldiae</name>
    <dbReference type="NCBI Taxonomy" id="1073996"/>
    <lineage>
        <taxon>Archaea</taxon>
        <taxon>Methanobacteriati</taxon>
        <taxon>Methanobacteriota</taxon>
        <taxon>Stenosarchaea group</taxon>
        <taxon>Halobacteria</taxon>
        <taxon>Halobacteriales</taxon>
        <taxon>Haloferacaceae</taxon>
        <taxon>Halohasta</taxon>
    </lineage>
</organism>
<feature type="transmembrane region" description="Helical" evidence="1">
    <location>
        <begin position="6"/>
        <end position="28"/>
    </location>
</feature>
<accession>A0A2H4Q489</accession>
<dbReference type="KEGG" id="hae:halTADL_2388"/>
<keyword evidence="1" id="KW-0472">Membrane</keyword>